<evidence type="ECO:0000313" key="9">
    <source>
        <dbReference type="EMBL" id="EKG18610.1"/>
    </source>
</evidence>
<dbReference type="CDD" id="cd14723">
    <property type="entry name" value="ZIP_Ppr1"/>
    <property type="match status" value="1"/>
</dbReference>
<dbReference type="GO" id="GO:0006351">
    <property type="term" value="P:DNA-templated transcription"/>
    <property type="evidence" value="ECO:0007669"/>
    <property type="project" value="InterPro"/>
</dbReference>
<name>K2SPD1_MACPH</name>
<evidence type="ECO:0000256" key="5">
    <source>
        <dbReference type="ARBA" id="ARBA00023163"/>
    </source>
</evidence>
<feature type="region of interest" description="Disordered" evidence="7">
    <location>
        <begin position="66"/>
        <end position="117"/>
    </location>
</feature>
<keyword evidence="6" id="KW-0539">Nucleus</keyword>
<organism evidence="9 10">
    <name type="scientific">Macrophomina phaseolina (strain MS6)</name>
    <name type="common">Charcoal rot fungus</name>
    <dbReference type="NCBI Taxonomy" id="1126212"/>
    <lineage>
        <taxon>Eukaryota</taxon>
        <taxon>Fungi</taxon>
        <taxon>Dikarya</taxon>
        <taxon>Ascomycota</taxon>
        <taxon>Pezizomycotina</taxon>
        <taxon>Dothideomycetes</taxon>
        <taxon>Dothideomycetes incertae sedis</taxon>
        <taxon>Botryosphaeriales</taxon>
        <taxon>Botryosphaeriaceae</taxon>
        <taxon>Macrophomina</taxon>
    </lineage>
</organism>
<dbReference type="CDD" id="cd12148">
    <property type="entry name" value="fungal_TF_MHR"/>
    <property type="match status" value="1"/>
</dbReference>
<dbReference type="Pfam" id="PF04082">
    <property type="entry name" value="Fungal_trans"/>
    <property type="match status" value="1"/>
</dbReference>
<dbReference type="PANTHER" id="PTHR31313">
    <property type="entry name" value="TY1 ENHANCER ACTIVATOR"/>
    <property type="match status" value="1"/>
</dbReference>
<dbReference type="Gene3D" id="4.10.240.10">
    <property type="entry name" value="Zn(2)-C6 fungal-type DNA-binding domain"/>
    <property type="match status" value="1"/>
</dbReference>
<keyword evidence="1" id="KW-0479">Metal-binding</keyword>
<evidence type="ECO:0000256" key="3">
    <source>
        <dbReference type="ARBA" id="ARBA00023015"/>
    </source>
</evidence>
<proteinExistence type="predicted"/>
<protein>
    <submittedName>
        <fullName evidence="9">Transcription factor fungi</fullName>
    </submittedName>
</protein>
<dbReference type="AlphaFoldDB" id="K2SPD1"/>
<evidence type="ECO:0000256" key="6">
    <source>
        <dbReference type="ARBA" id="ARBA00023242"/>
    </source>
</evidence>
<dbReference type="GO" id="GO:0003677">
    <property type="term" value="F:DNA binding"/>
    <property type="evidence" value="ECO:0007669"/>
    <property type="project" value="UniProtKB-KW"/>
</dbReference>
<dbReference type="FunCoup" id="K2SPD1">
    <property type="interactions" value="34"/>
</dbReference>
<comment type="caution">
    <text evidence="9">The sequence shown here is derived from an EMBL/GenBank/DDBJ whole genome shotgun (WGS) entry which is preliminary data.</text>
</comment>
<sequence>MTLDANHTLLQCTMRPGESECLNCQRNGAECIIRNDDERRKLISRAYVASLIERIAQLEELLRRKGEKPPPAIHPPRIRPGLPGYEDHQPERKPDSQETATPSQLDGSFLSESDNGADHSAHFQDAVWKVSSVRLLNPADDSQSLVRQLLAPGGHLGIDQASGSVRFFGSLMNCRLPSDKTSPSKSSEIVEHARRTTKTIRLLLQETHDYLMDLFWERFNSVIHVIHKEAFLEDYEHGSSHFYSPFLYICILAVGFRYSDKSRPDIQRLALEPRESLFHREAKYIIDIELERPGGIPQVQAMVLLANCEYAVGRDHTGWLYSGMAVRLSFDVGLHLGTCSSGLSEREVEVRHMTLWACVIFDKYWSVILGRPTAIKSFDLEVYTLAKRFERLGTFSPNGLGLPLETQSYEALIDLMETAGRAVENRKETAAACGSFNRNAYRHIVAMDREMNNWYSRLPEALRWEPSTFRWPQGHSSCCTSSTTLFTSRSADLSHVMKNLCPRLPRICPETVP</sequence>
<evidence type="ECO:0000256" key="2">
    <source>
        <dbReference type="ARBA" id="ARBA00022833"/>
    </source>
</evidence>
<dbReference type="InParanoid" id="K2SPD1"/>
<dbReference type="EMBL" id="AHHD01000185">
    <property type="protein sequence ID" value="EKG18610.1"/>
    <property type="molecule type" value="Genomic_DNA"/>
</dbReference>
<dbReference type="InterPro" id="IPR051615">
    <property type="entry name" value="Transcr_Regulatory_Elem"/>
</dbReference>
<feature type="domain" description="Xylanolytic transcriptional activator regulatory" evidence="8">
    <location>
        <begin position="318"/>
        <end position="390"/>
    </location>
</feature>
<evidence type="ECO:0000256" key="7">
    <source>
        <dbReference type="SAM" id="MobiDB-lite"/>
    </source>
</evidence>
<reference evidence="9 10" key="1">
    <citation type="journal article" date="2012" name="BMC Genomics">
        <title>Tools to kill: Genome of one of the most destructive plant pathogenic fungi Macrophomina phaseolina.</title>
        <authorList>
            <person name="Islam M.S."/>
            <person name="Haque M.S."/>
            <person name="Islam M.M."/>
            <person name="Emdad E.M."/>
            <person name="Halim A."/>
            <person name="Hossen Q.M.M."/>
            <person name="Hossain M.Z."/>
            <person name="Ahmed B."/>
            <person name="Rahim S."/>
            <person name="Rahman M.S."/>
            <person name="Alam M.M."/>
            <person name="Hou S."/>
            <person name="Wan X."/>
            <person name="Saito J.A."/>
            <person name="Alam M."/>
        </authorList>
    </citation>
    <scope>NUCLEOTIDE SEQUENCE [LARGE SCALE GENOMIC DNA]</scope>
    <source>
        <strain evidence="9 10">MS6</strain>
    </source>
</reference>
<dbReference type="SMART" id="SM00906">
    <property type="entry name" value="Fungal_trans"/>
    <property type="match status" value="1"/>
</dbReference>
<feature type="compositionally biased region" description="Polar residues" evidence="7">
    <location>
        <begin position="97"/>
        <end position="114"/>
    </location>
</feature>
<dbReference type="GO" id="GO:0008270">
    <property type="term" value="F:zinc ion binding"/>
    <property type="evidence" value="ECO:0007669"/>
    <property type="project" value="InterPro"/>
</dbReference>
<keyword evidence="4" id="KW-0238">DNA-binding</keyword>
<evidence type="ECO:0000259" key="8">
    <source>
        <dbReference type="SMART" id="SM00906"/>
    </source>
</evidence>
<dbReference type="Proteomes" id="UP000007129">
    <property type="component" value="Unassembled WGS sequence"/>
</dbReference>
<gene>
    <name evidence="9" type="ORF">MPH_04145</name>
</gene>
<evidence type="ECO:0000256" key="1">
    <source>
        <dbReference type="ARBA" id="ARBA00022723"/>
    </source>
</evidence>
<dbReference type="OrthoDB" id="2154091at2759"/>
<dbReference type="InterPro" id="IPR007219">
    <property type="entry name" value="XnlR_reg_dom"/>
</dbReference>
<dbReference type="PANTHER" id="PTHR31313:SF81">
    <property type="entry name" value="TY1 ENHANCER ACTIVATOR"/>
    <property type="match status" value="1"/>
</dbReference>
<evidence type="ECO:0000256" key="4">
    <source>
        <dbReference type="ARBA" id="ARBA00023125"/>
    </source>
</evidence>
<feature type="compositionally biased region" description="Basic and acidic residues" evidence="7">
    <location>
        <begin position="85"/>
        <end position="96"/>
    </location>
</feature>
<dbReference type="eggNOG" id="ENOG502QU3W">
    <property type="taxonomic scope" value="Eukaryota"/>
</dbReference>
<accession>K2SPD1</accession>
<dbReference type="HOGENOM" id="CLU_004291_4_0_1"/>
<keyword evidence="5" id="KW-0804">Transcription</keyword>
<keyword evidence="2" id="KW-0862">Zinc</keyword>
<keyword evidence="3" id="KW-0805">Transcription regulation</keyword>
<dbReference type="VEuPathDB" id="FungiDB:MPH_04145"/>
<dbReference type="InterPro" id="IPR036864">
    <property type="entry name" value="Zn2-C6_fun-type_DNA-bd_sf"/>
</dbReference>
<evidence type="ECO:0000313" key="10">
    <source>
        <dbReference type="Proteomes" id="UP000007129"/>
    </source>
</evidence>
<dbReference type="GO" id="GO:0000981">
    <property type="term" value="F:DNA-binding transcription factor activity, RNA polymerase II-specific"/>
    <property type="evidence" value="ECO:0007669"/>
    <property type="project" value="InterPro"/>
</dbReference>